<comment type="subcellular location">
    <subcellularLocation>
        <location evidence="1">Nucleus</location>
    </subcellularLocation>
</comment>
<dbReference type="PANTHER" id="PTHR40621">
    <property type="entry name" value="TRANSCRIPTION FACTOR KAPC-RELATED"/>
    <property type="match status" value="1"/>
</dbReference>
<dbReference type="CDD" id="cd14688">
    <property type="entry name" value="bZIP_YAP"/>
    <property type="match status" value="1"/>
</dbReference>
<dbReference type="HOGENOM" id="CLU_1020144_0_0_1"/>
<reference evidence="5 6" key="1">
    <citation type="submission" date="2015-01" db="EMBL/GenBank/DDBJ databases">
        <title>The Genome Sequence of Ochroconis gallopava CBS43764.</title>
        <authorList>
            <consortium name="The Broad Institute Genomics Platform"/>
            <person name="Cuomo C."/>
            <person name="de Hoog S."/>
            <person name="Gorbushina A."/>
            <person name="Stielow B."/>
            <person name="Teixiera M."/>
            <person name="Abouelleil A."/>
            <person name="Chapman S.B."/>
            <person name="Priest M."/>
            <person name="Young S.K."/>
            <person name="Wortman J."/>
            <person name="Nusbaum C."/>
            <person name="Birren B."/>
        </authorList>
    </citation>
    <scope>NUCLEOTIDE SEQUENCE [LARGE SCALE GENOMIC DNA]</scope>
    <source>
        <strain evidence="5 6">CBS 43764</strain>
    </source>
</reference>
<dbReference type="GO" id="GO:0090575">
    <property type="term" value="C:RNA polymerase II transcription regulator complex"/>
    <property type="evidence" value="ECO:0007669"/>
    <property type="project" value="TreeGrafter"/>
</dbReference>
<protein>
    <recommendedName>
        <fullName evidence="4">BZIP domain-containing protein</fullName>
    </recommendedName>
</protein>
<feature type="compositionally biased region" description="Low complexity" evidence="3">
    <location>
        <begin position="69"/>
        <end position="83"/>
    </location>
</feature>
<feature type="compositionally biased region" description="Polar residues" evidence="3">
    <location>
        <begin position="19"/>
        <end position="33"/>
    </location>
</feature>
<feature type="compositionally biased region" description="Polar residues" evidence="3">
    <location>
        <begin position="1"/>
        <end position="11"/>
    </location>
</feature>
<feature type="domain" description="BZIP" evidence="4">
    <location>
        <begin position="80"/>
        <end position="143"/>
    </location>
</feature>
<dbReference type="InterPro" id="IPR046347">
    <property type="entry name" value="bZIP_sf"/>
</dbReference>
<dbReference type="STRING" id="253628.A0A0D1ZZB8"/>
<dbReference type="PROSITE" id="PS00036">
    <property type="entry name" value="BZIP_BASIC"/>
    <property type="match status" value="1"/>
</dbReference>
<dbReference type="PANTHER" id="PTHR40621:SF8">
    <property type="entry name" value="AP-1-LIKE TRANSCRIPTION FACTOR YAP3"/>
    <property type="match status" value="1"/>
</dbReference>
<dbReference type="GeneID" id="27316566"/>
<dbReference type="VEuPathDB" id="FungiDB:PV09_08593"/>
<dbReference type="OrthoDB" id="3938937at2759"/>
<sequence>MDQQGYSSHYSRQAYPQHISANNTSNPYTTTAAFQHMEVAGSGSEHERYEYGAASPDGDTSQWYRRSSRSSSTHGGSNTSTTSARRREQNRIAQRALRQRRESHIRTLEDRILHTSLETRHLASENRSLSEQLQNVTLENDSLRRRGAEGTHATAVRAAGPSVYNPYAQYAYSGMSQIGPYSGAPSPNLQSAYSTPRSLAGESIPDKAACPYGEPYEQLQNDARYWSGCQQAFPGTAMHQCPQYGYSDDGGLEYDSEDQEEEKQSAHTYQRPT</sequence>
<feature type="compositionally biased region" description="Acidic residues" evidence="3">
    <location>
        <begin position="250"/>
        <end position="261"/>
    </location>
</feature>
<dbReference type="SUPFAM" id="SSF57959">
    <property type="entry name" value="Leucine zipper domain"/>
    <property type="match status" value="1"/>
</dbReference>
<proteinExistence type="predicted"/>
<evidence type="ECO:0000313" key="6">
    <source>
        <dbReference type="Proteomes" id="UP000053259"/>
    </source>
</evidence>
<dbReference type="InterPro" id="IPR004827">
    <property type="entry name" value="bZIP"/>
</dbReference>
<dbReference type="Gene3D" id="1.20.5.170">
    <property type="match status" value="1"/>
</dbReference>
<dbReference type="EMBL" id="KN847571">
    <property type="protein sequence ID" value="KIV99787.1"/>
    <property type="molecule type" value="Genomic_DNA"/>
</dbReference>
<dbReference type="Proteomes" id="UP000053259">
    <property type="component" value="Unassembled WGS sequence"/>
</dbReference>
<dbReference type="PROSITE" id="PS50217">
    <property type="entry name" value="BZIP"/>
    <property type="match status" value="1"/>
</dbReference>
<dbReference type="InParanoid" id="A0A0D1ZZB8"/>
<evidence type="ECO:0000256" key="2">
    <source>
        <dbReference type="ARBA" id="ARBA00023242"/>
    </source>
</evidence>
<name>A0A0D1ZZB8_9PEZI</name>
<dbReference type="RefSeq" id="XP_016209657.1">
    <property type="nucleotide sequence ID" value="XM_016362515.1"/>
</dbReference>
<dbReference type="AlphaFoldDB" id="A0A0D1ZZB8"/>
<evidence type="ECO:0000256" key="1">
    <source>
        <dbReference type="ARBA" id="ARBA00004123"/>
    </source>
</evidence>
<keyword evidence="6" id="KW-1185">Reference proteome</keyword>
<feature type="region of interest" description="Disordered" evidence="3">
    <location>
        <begin position="1"/>
        <end position="102"/>
    </location>
</feature>
<keyword evidence="2" id="KW-0539">Nucleus</keyword>
<dbReference type="GO" id="GO:0001228">
    <property type="term" value="F:DNA-binding transcription activator activity, RNA polymerase II-specific"/>
    <property type="evidence" value="ECO:0007669"/>
    <property type="project" value="TreeGrafter"/>
</dbReference>
<dbReference type="GO" id="GO:0000976">
    <property type="term" value="F:transcription cis-regulatory region binding"/>
    <property type="evidence" value="ECO:0007669"/>
    <property type="project" value="InterPro"/>
</dbReference>
<dbReference type="InterPro" id="IPR050936">
    <property type="entry name" value="AP-1-like"/>
</dbReference>
<evidence type="ECO:0000256" key="3">
    <source>
        <dbReference type="SAM" id="MobiDB-lite"/>
    </source>
</evidence>
<organism evidence="5 6">
    <name type="scientific">Verruconis gallopava</name>
    <dbReference type="NCBI Taxonomy" id="253628"/>
    <lineage>
        <taxon>Eukaryota</taxon>
        <taxon>Fungi</taxon>
        <taxon>Dikarya</taxon>
        <taxon>Ascomycota</taxon>
        <taxon>Pezizomycotina</taxon>
        <taxon>Dothideomycetes</taxon>
        <taxon>Pleosporomycetidae</taxon>
        <taxon>Venturiales</taxon>
        <taxon>Sympoventuriaceae</taxon>
        <taxon>Verruconis</taxon>
    </lineage>
</organism>
<dbReference type="SMART" id="SM00338">
    <property type="entry name" value="BRLZ"/>
    <property type="match status" value="1"/>
</dbReference>
<accession>A0A0D1ZZB8</accession>
<evidence type="ECO:0000313" key="5">
    <source>
        <dbReference type="EMBL" id="KIV99787.1"/>
    </source>
</evidence>
<evidence type="ECO:0000259" key="4">
    <source>
        <dbReference type="PROSITE" id="PS50217"/>
    </source>
</evidence>
<feature type="region of interest" description="Disordered" evidence="3">
    <location>
        <begin position="240"/>
        <end position="273"/>
    </location>
</feature>
<gene>
    <name evidence="5" type="ORF">PV09_08593</name>
</gene>